<feature type="transmembrane region" description="Helical" evidence="5">
    <location>
        <begin position="186"/>
        <end position="207"/>
    </location>
</feature>
<dbReference type="Pfam" id="PF01699">
    <property type="entry name" value="Na_Ca_ex"/>
    <property type="match status" value="2"/>
</dbReference>
<dbReference type="GO" id="GO:0008273">
    <property type="term" value="F:calcium, potassium:sodium antiporter activity"/>
    <property type="evidence" value="ECO:0007669"/>
    <property type="project" value="TreeGrafter"/>
</dbReference>
<proteinExistence type="predicted"/>
<dbReference type="NCBIfam" id="TIGR00367">
    <property type="entry name" value="calcium/sodium antiporter"/>
    <property type="match status" value="1"/>
</dbReference>
<evidence type="ECO:0000313" key="7">
    <source>
        <dbReference type="EMBL" id="MXN65344.1"/>
    </source>
</evidence>
<dbReference type="PANTHER" id="PTHR10846">
    <property type="entry name" value="SODIUM/POTASSIUM/CALCIUM EXCHANGER"/>
    <property type="match status" value="1"/>
</dbReference>
<feature type="transmembrane region" description="Helical" evidence="5">
    <location>
        <begin position="262"/>
        <end position="282"/>
    </location>
</feature>
<dbReference type="Proteomes" id="UP000433101">
    <property type="component" value="Unassembled WGS sequence"/>
</dbReference>
<feature type="transmembrane region" description="Helical" evidence="5">
    <location>
        <begin position="99"/>
        <end position="120"/>
    </location>
</feature>
<name>A0A7X3LUJ2_9HYPH</name>
<dbReference type="RefSeq" id="WP_160775533.1">
    <property type="nucleotide sequence ID" value="NZ_WUMV01000003.1"/>
</dbReference>
<dbReference type="GO" id="GO:0006874">
    <property type="term" value="P:intracellular calcium ion homeostasis"/>
    <property type="evidence" value="ECO:0007669"/>
    <property type="project" value="TreeGrafter"/>
</dbReference>
<feature type="transmembrane region" description="Helical" evidence="5">
    <location>
        <begin position="288"/>
        <end position="309"/>
    </location>
</feature>
<evidence type="ECO:0000256" key="2">
    <source>
        <dbReference type="ARBA" id="ARBA00022692"/>
    </source>
</evidence>
<dbReference type="Gene3D" id="1.20.1420.30">
    <property type="entry name" value="NCX, central ion-binding region"/>
    <property type="match status" value="1"/>
</dbReference>
<comment type="subcellular location">
    <subcellularLocation>
        <location evidence="1">Membrane</location>
        <topology evidence="1">Multi-pass membrane protein</topology>
    </subcellularLocation>
</comment>
<evidence type="ECO:0000259" key="6">
    <source>
        <dbReference type="Pfam" id="PF01699"/>
    </source>
</evidence>
<evidence type="ECO:0000256" key="3">
    <source>
        <dbReference type="ARBA" id="ARBA00022989"/>
    </source>
</evidence>
<accession>A0A7X3LUJ2</accession>
<dbReference type="EMBL" id="WUMV01000003">
    <property type="protein sequence ID" value="MXN65344.1"/>
    <property type="molecule type" value="Genomic_DNA"/>
</dbReference>
<evidence type="ECO:0000256" key="5">
    <source>
        <dbReference type="SAM" id="Phobius"/>
    </source>
</evidence>
<feature type="domain" description="Sodium/calcium exchanger membrane region" evidence="6">
    <location>
        <begin position="193"/>
        <end position="332"/>
    </location>
</feature>
<feature type="transmembrane region" description="Helical" evidence="5">
    <location>
        <begin position="316"/>
        <end position="333"/>
    </location>
</feature>
<feature type="domain" description="Sodium/calcium exchanger membrane region" evidence="6">
    <location>
        <begin position="4"/>
        <end position="142"/>
    </location>
</feature>
<dbReference type="InterPro" id="IPR044880">
    <property type="entry name" value="NCX_ion-bd_dom_sf"/>
</dbReference>
<sequence>MTDFLFLLLGFALLVAGGELLVRGAAGTAERLGMSPLLIGLTLVGFGTSMPELVTSVQASLSGSPGIAVGNIVGSNIANILLILGISTMIMPLAVRQKALVRDGGLVLVTAALFAVLGFFLPLDRFVGVVFLACLAGYLHYAYSQEKADAPKGHTAAFEKVEAHDEVLAGQAGSPPSAARPAQGGAMALVLPLALAVAGLAVVVAGGKILVDAASSIARSAGISETLIGLTIVAVGTSLPELVTSVVAALRRHGDVALGNVLGSNIYNILGIGGVTALIAPTTIPAEIAHFDNLVMVGVSVLLLAVAFTGRRISRGEGALLLAVYALYLFAIWPA</sequence>
<evidence type="ECO:0000313" key="8">
    <source>
        <dbReference type="Proteomes" id="UP000433101"/>
    </source>
</evidence>
<dbReference type="GO" id="GO:0005886">
    <property type="term" value="C:plasma membrane"/>
    <property type="evidence" value="ECO:0007669"/>
    <property type="project" value="TreeGrafter"/>
</dbReference>
<keyword evidence="2 5" id="KW-0812">Transmembrane</keyword>
<keyword evidence="4 5" id="KW-0472">Membrane</keyword>
<feature type="transmembrane region" description="Helical" evidence="5">
    <location>
        <begin position="227"/>
        <end position="250"/>
    </location>
</feature>
<keyword evidence="3 5" id="KW-1133">Transmembrane helix</keyword>
<organism evidence="7 8">
    <name type="scientific">Stappia sediminis</name>
    <dbReference type="NCBI Taxonomy" id="2692190"/>
    <lineage>
        <taxon>Bacteria</taxon>
        <taxon>Pseudomonadati</taxon>
        <taxon>Pseudomonadota</taxon>
        <taxon>Alphaproteobacteria</taxon>
        <taxon>Hyphomicrobiales</taxon>
        <taxon>Stappiaceae</taxon>
        <taxon>Stappia</taxon>
    </lineage>
</organism>
<evidence type="ECO:0000256" key="1">
    <source>
        <dbReference type="ARBA" id="ARBA00004141"/>
    </source>
</evidence>
<reference evidence="7 8" key="1">
    <citation type="submission" date="2019-12" db="EMBL/GenBank/DDBJ databases">
        <authorList>
            <person name="Li M."/>
        </authorList>
    </citation>
    <scope>NUCLEOTIDE SEQUENCE [LARGE SCALE GENOMIC DNA]</scope>
    <source>
        <strain evidence="7 8">GBMRC 2046</strain>
    </source>
</reference>
<gene>
    <name evidence="7" type="ORF">GR183_10570</name>
</gene>
<feature type="transmembrane region" description="Helical" evidence="5">
    <location>
        <begin position="67"/>
        <end position="87"/>
    </location>
</feature>
<comment type="caution">
    <text evidence="7">The sequence shown here is derived from an EMBL/GenBank/DDBJ whole genome shotgun (WGS) entry which is preliminary data.</text>
</comment>
<dbReference type="GO" id="GO:0005262">
    <property type="term" value="F:calcium channel activity"/>
    <property type="evidence" value="ECO:0007669"/>
    <property type="project" value="TreeGrafter"/>
</dbReference>
<evidence type="ECO:0000256" key="4">
    <source>
        <dbReference type="ARBA" id="ARBA00023136"/>
    </source>
</evidence>
<dbReference type="AlphaFoldDB" id="A0A7X3LUJ2"/>
<keyword evidence="8" id="KW-1185">Reference proteome</keyword>
<protein>
    <submittedName>
        <fullName evidence="7">Calcium/sodium antiporter</fullName>
    </submittedName>
</protein>
<feature type="transmembrane region" description="Helical" evidence="5">
    <location>
        <begin position="126"/>
        <end position="143"/>
    </location>
</feature>
<dbReference type="PANTHER" id="PTHR10846:SF8">
    <property type="entry name" value="INNER MEMBRANE PROTEIN YRBG"/>
    <property type="match status" value="1"/>
</dbReference>
<dbReference type="InterPro" id="IPR004837">
    <property type="entry name" value="NaCa_Exmemb"/>
</dbReference>
<dbReference type="InterPro" id="IPR004481">
    <property type="entry name" value="K/Na/Ca-exchanger"/>
</dbReference>